<protein>
    <submittedName>
        <fullName evidence="1">Uncharacterized protein</fullName>
    </submittedName>
</protein>
<reference evidence="1 2" key="1">
    <citation type="journal article" date="2010" name="PLoS ONE">
        <title>The glycobiome of the rumen bacterium Butyrivibrio proteoclasticus B316(T) highlights adaptation to a polysaccharide-rich environment.</title>
        <authorList>
            <person name="Kelly W.J."/>
            <person name="Leahy S.C."/>
            <person name="Altermann E."/>
            <person name="Yeoman C.J."/>
            <person name="Dunne J.C."/>
            <person name="Kong Z."/>
            <person name="Pacheco D.M."/>
            <person name="Li D."/>
            <person name="Noel S.J."/>
            <person name="Moon C.D."/>
            <person name="Cookson A.L."/>
            <person name="Attwood G.T."/>
        </authorList>
    </citation>
    <scope>NUCLEOTIDE SEQUENCE [LARGE SCALE GENOMIC DNA]</scope>
    <source>
        <strain evidence="2">ATCC 51982 / DSM 14932 / B316</strain>
    </source>
</reference>
<dbReference type="HOGENOM" id="CLU_1802509_0_0_9"/>
<proteinExistence type="predicted"/>
<evidence type="ECO:0000313" key="1">
    <source>
        <dbReference type="EMBL" id="ADL34165.1"/>
    </source>
</evidence>
<dbReference type="AlphaFoldDB" id="E0RUX4"/>
<dbReference type="EMBL" id="CP001810">
    <property type="protein sequence ID" value="ADL34165.1"/>
    <property type="molecule type" value="Genomic_DNA"/>
</dbReference>
<keyword evidence="2" id="KW-1185">Reference proteome</keyword>
<name>E0RUX4_BUTPB</name>
<dbReference type="eggNOG" id="ENOG5030F4D">
    <property type="taxonomic scope" value="Bacteria"/>
</dbReference>
<dbReference type="STRING" id="515622.bpr_I1428"/>
<accession>E0RUX4</accession>
<gene>
    <name evidence="1" type="ordered locus">bpr_I1428</name>
</gene>
<sequence>MMKNFLTFLTGLILAIVMVFGGFATTNVFAANDASKYISGAKFLVALHGQDENDEEILMALYERPDGNEVAYINDGHSHVYQSYTAQNATYNGIGSVEKYTVDEFVVNFFMLDGTPFLITDDGRLYACEYMTADAVKQIQSYD</sequence>
<dbReference type="Proteomes" id="UP000001299">
    <property type="component" value="Chromosome 1"/>
</dbReference>
<evidence type="ECO:0000313" key="2">
    <source>
        <dbReference type="Proteomes" id="UP000001299"/>
    </source>
</evidence>
<organism evidence="1 2">
    <name type="scientific">Butyrivibrio proteoclasticus (strain ATCC 51982 / DSM 14932 / B316)</name>
    <name type="common">Clostridium proteoclasticum</name>
    <dbReference type="NCBI Taxonomy" id="515622"/>
    <lineage>
        <taxon>Bacteria</taxon>
        <taxon>Bacillati</taxon>
        <taxon>Bacillota</taxon>
        <taxon>Clostridia</taxon>
        <taxon>Lachnospirales</taxon>
        <taxon>Lachnospiraceae</taxon>
        <taxon>Butyrivibrio</taxon>
    </lineage>
</organism>
<dbReference type="KEGG" id="bpb:bpr_I1428"/>